<gene>
    <name evidence="2" type="ORF">GCM10025760_04690</name>
</gene>
<feature type="transmembrane region" description="Helical" evidence="1">
    <location>
        <begin position="85"/>
        <end position="103"/>
    </location>
</feature>
<dbReference type="PANTHER" id="PTHR37314">
    <property type="entry name" value="SLR0142 PROTEIN"/>
    <property type="match status" value="1"/>
</dbReference>
<keyword evidence="1" id="KW-0472">Membrane</keyword>
<feature type="transmembrane region" description="Helical" evidence="1">
    <location>
        <begin position="115"/>
        <end position="136"/>
    </location>
</feature>
<dbReference type="Pfam" id="PF06912">
    <property type="entry name" value="DUF1275"/>
    <property type="match status" value="1"/>
</dbReference>
<keyword evidence="1" id="KW-0812">Transmembrane</keyword>
<keyword evidence="3" id="KW-1185">Reference proteome</keyword>
<feature type="transmembrane region" description="Helical" evidence="1">
    <location>
        <begin position="202"/>
        <end position="220"/>
    </location>
</feature>
<keyword evidence="1" id="KW-1133">Transmembrane helix</keyword>
<feature type="transmembrane region" description="Helical" evidence="1">
    <location>
        <begin position="53"/>
        <end position="73"/>
    </location>
</feature>
<protein>
    <submittedName>
        <fullName evidence="2">YoaK family protein</fullName>
    </submittedName>
</protein>
<dbReference type="Proteomes" id="UP001501407">
    <property type="component" value="Unassembled WGS sequence"/>
</dbReference>
<proteinExistence type="predicted"/>
<dbReference type="PANTHER" id="PTHR37314:SF5">
    <property type="entry name" value="SLR0142 PROTEIN"/>
    <property type="match status" value="1"/>
</dbReference>
<reference evidence="3" key="1">
    <citation type="journal article" date="2019" name="Int. J. Syst. Evol. Microbiol.">
        <title>The Global Catalogue of Microorganisms (GCM) 10K type strain sequencing project: providing services to taxonomists for standard genome sequencing and annotation.</title>
        <authorList>
            <consortium name="The Broad Institute Genomics Platform"/>
            <consortium name="The Broad Institute Genome Sequencing Center for Infectious Disease"/>
            <person name="Wu L."/>
            <person name="Ma J."/>
        </authorList>
    </citation>
    <scope>NUCLEOTIDE SEQUENCE [LARGE SCALE GENOMIC DNA]</scope>
    <source>
        <strain evidence="3">JCM 18959</strain>
    </source>
</reference>
<evidence type="ECO:0000256" key="1">
    <source>
        <dbReference type="SAM" id="Phobius"/>
    </source>
</evidence>
<evidence type="ECO:0000313" key="3">
    <source>
        <dbReference type="Proteomes" id="UP001501407"/>
    </source>
</evidence>
<dbReference type="EMBL" id="BAABKZ010000001">
    <property type="protein sequence ID" value="GAA5085633.1"/>
    <property type="molecule type" value="Genomic_DNA"/>
</dbReference>
<organism evidence="2 3">
    <name type="scientific">Microbacterium yannicii</name>
    <dbReference type="NCBI Taxonomy" id="671622"/>
    <lineage>
        <taxon>Bacteria</taxon>
        <taxon>Bacillati</taxon>
        <taxon>Actinomycetota</taxon>
        <taxon>Actinomycetes</taxon>
        <taxon>Micrococcales</taxon>
        <taxon>Microbacteriaceae</taxon>
        <taxon>Microbacterium</taxon>
    </lineage>
</organism>
<sequence>MNRAILLPTVLSLIAGVTDVTSWLLLGGFFSAHVTGNLVVVAADLVTGTPPDIVAVLAIPVFILTTAAATVVARRIGAQSPNVTTVLFGAQAAFLVAAGMLSFTTHASAHPKEGMAIVIGLCAVCAMATQNAYLHIVPPRALSTAVMTGNLVAATVAATDILRTRGEAPSARAKWTASWPLLAGFIGGCLIGAVGATLFSDQAALIPAALAVILLSAQLARRRIRARSRTVIR</sequence>
<dbReference type="InterPro" id="IPR010699">
    <property type="entry name" value="DUF1275"/>
</dbReference>
<comment type="caution">
    <text evidence="2">The sequence shown here is derived from an EMBL/GenBank/DDBJ whole genome shotgun (WGS) entry which is preliminary data.</text>
</comment>
<evidence type="ECO:0000313" key="2">
    <source>
        <dbReference type="EMBL" id="GAA5085633.1"/>
    </source>
</evidence>
<dbReference type="RefSeq" id="WP_194412355.1">
    <property type="nucleotide sequence ID" value="NZ_BAABKZ010000001.1"/>
</dbReference>
<feature type="transmembrane region" description="Helical" evidence="1">
    <location>
        <begin position="175"/>
        <end position="196"/>
    </location>
</feature>
<name>A0ABP9LZ34_9MICO</name>
<accession>A0ABP9LZ34</accession>